<keyword evidence="2" id="KW-0963">Cytoplasm</keyword>
<feature type="domain" description="K Homology" evidence="7">
    <location>
        <begin position="633"/>
        <end position="702"/>
    </location>
</feature>
<feature type="domain" description="K Homology" evidence="7">
    <location>
        <begin position="203"/>
        <end position="271"/>
    </location>
</feature>
<dbReference type="PANTHER" id="PTHR10627">
    <property type="entry name" value="SCP160"/>
    <property type="match status" value="1"/>
</dbReference>
<feature type="compositionally biased region" description="Polar residues" evidence="6">
    <location>
        <begin position="34"/>
        <end position="49"/>
    </location>
</feature>
<dbReference type="Proteomes" id="UP000639338">
    <property type="component" value="Unassembled WGS sequence"/>
</dbReference>
<feature type="domain" description="K Homology" evidence="7">
    <location>
        <begin position="487"/>
        <end position="556"/>
    </location>
</feature>
<evidence type="ECO:0000259" key="7">
    <source>
        <dbReference type="SMART" id="SM00322"/>
    </source>
</evidence>
<evidence type="ECO:0000313" key="8">
    <source>
        <dbReference type="EMBL" id="KAF7994668.1"/>
    </source>
</evidence>
<dbReference type="CDD" id="cd02394">
    <property type="entry name" value="KH-I_Vigilin_rpt6"/>
    <property type="match status" value="1"/>
</dbReference>
<feature type="domain" description="K Homology" evidence="7">
    <location>
        <begin position="345"/>
        <end position="411"/>
    </location>
</feature>
<dbReference type="CDD" id="cd22416">
    <property type="entry name" value="KH-I_Vigilin_rpt13"/>
    <property type="match status" value="1"/>
</dbReference>
<dbReference type="CDD" id="cd22417">
    <property type="entry name" value="KH-I_Vigilin_rpt14"/>
    <property type="match status" value="1"/>
</dbReference>
<feature type="region of interest" description="Disordered" evidence="6">
    <location>
        <begin position="1186"/>
        <end position="1275"/>
    </location>
</feature>
<gene>
    <name evidence="8" type="ORF">HCN44_004140</name>
</gene>
<evidence type="ECO:0000256" key="6">
    <source>
        <dbReference type="SAM" id="MobiDB-lite"/>
    </source>
</evidence>
<dbReference type="GO" id="GO:0003729">
    <property type="term" value="F:mRNA binding"/>
    <property type="evidence" value="ECO:0007669"/>
    <property type="project" value="TreeGrafter"/>
</dbReference>
<feature type="compositionally biased region" description="Low complexity" evidence="6">
    <location>
        <begin position="904"/>
        <end position="926"/>
    </location>
</feature>
<dbReference type="PROSITE" id="PS50084">
    <property type="entry name" value="KH_TYPE_1"/>
    <property type="match status" value="14"/>
</dbReference>
<feature type="domain" description="K Homology" evidence="7">
    <location>
        <begin position="1040"/>
        <end position="1109"/>
    </location>
</feature>
<dbReference type="SMART" id="SM00322">
    <property type="entry name" value="KH"/>
    <property type="match status" value="15"/>
</dbReference>
<dbReference type="GO" id="GO:0010468">
    <property type="term" value="P:regulation of gene expression"/>
    <property type="evidence" value="ECO:0007669"/>
    <property type="project" value="UniProtKB-ARBA"/>
</dbReference>
<protein>
    <recommendedName>
        <fullName evidence="7">K Homology domain-containing protein</fullName>
    </recommendedName>
</protein>
<keyword evidence="9" id="KW-1185">Reference proteome</keyword>
<feature type="domain" description="K Homology" evidence="7">
    <location>
        <begin position="853"/>
        <end position="961"/>
    </location>
</feature>
<feature type="domain" description="K Homology" evidence="7">
    <location>
        <begin position="276"/>
        <end position="344"/>
    </location>
</feature>
<evidence type="ECO:0000256" key="2">
    <source>
        <dbReference type="ARBA" id="ARBA00022490"/>
    </source>
</evidence>
<feature type="region of interest" description="Disordered" evidence="6">
    <location>
        <begin position="892"/>
        <end position="936"/>
    </location>
</feature>
<feature type="compositionally biased region" description="Low complexity" evidence="6">
    <location>
        <begin position="1"/>
        <end position="10"/>
    </location>
</feature>
<keyword evidence="4 5" id="KW-0694">RNA-binding</keyword>
<organism evidence="8 9">
    <name type="scientific">Aphidius gifuensis</name>
    <name type="common">Parasitoid wasp</name>
    <dbReference type="NCBI Taxonomy" id="684658"/>
    <lineage>
        <taxon>Eukaryota</taxon>
        <taxon>Metazoa</taxon>
        <taxon>Ecdysozoa</taxon>
        <taxon>Arthropoda</taxon>
        <taxon>Hexapoda</taxon>
        <taxon>Insecta</taxon>
        <taxon>Pterygota</taxon>
        <taxon>Neoptera</taxon>
        <taxon>Endopterygota</taxon>
        <taxon>Hymenoptera</taxon>
        <taxon>Apocrita</taxon>
        <taxon>Ichneumonoidea</taxon>
        <taxon>Braconidae</taxon>
        <taxon>Aphidiinae</taxon>
        <taxon>Aphidius</taxon>
    </lineage>
</organism>
<evidence type="ECO:0000256" key="5">
    <source>
        <dbReference type="PROSITE-ProRule" id="PRU00117"/>
    </source>
</evidence>
<reference evidence="8 9" key="1">
    <citation type="submission" date="2020-08" db="EMBL/GenBank/DDBJ databases">
        <title>Aphidius gifuensis genome sequencing and assembly.</title>
        <authorList>
            <person name="Du Z."/>
        </authorList>
    </citation>
    <scope>NUCLEOTIDE SEQUENCE [LARGE SCALE GENOMIC DNA]</scope>
    <source>
        <strain evidence="8">YNYX2018</strain>
        <tissue evidence="8">Adults</tissue>
    </source>
</reference>
<dbReference type="InterPro" id="IPR004088">
    <property type="entry name" value="KH_dom_type_1"/>
</dbReference>
<feature type="domain" description="K Homology" evidence="7">
    <location>
        <begin position="131"/>
        <end position="199"/>
    </location>
</feature>
<feature type="domain" description="K Homology" evidence="7">
    <location>
        <begin position="1113"/>
        <end position="1182"/>
    </location>
</feature>
<dbReference type="CDD" id="cd22411">
    <property type="entry name" value="KH-I_Vigilin_rpt8"/>
    <property type="match status" value="1"/>
</dbReference>
<sequence>MEEEQQQQQQLSMEEGTAYEPPTYDKTFPELPGSTASSTPPRPFQPQNTPMRVGSTMVTHVFHVPAEELNSERNNKFGGGESMRTCQSIMKETHAHIEISESKNQSLTFLLTGKQNEVLEARRRILSTFQTQAKKDITIPKEHHRWILGKQRLRLNELEKNTATKIIVPSFDSQSNIITINGTKEGIERAEHEIKVISDEQSRKAFERINVPKIYHPFIRGAYDENLTKMINDTGARINIPPPSVQNDEITVAGEKDGVLTAKKIIEDIYCDMEKRCASVSVEVPKSQHKYVIGHRNSTISEILQLTGVSVEMPSSDSTTGTITLRGPQDKLGQALDKVYEKANSVKTASIEAPSWVHKYIIGRKGINIKKITQDLPKVNIDFTVNVDKIKIEGPPQDVEKAKEQLENVAHDLINKLTFVELRVDPRFYKHIIGKNGANVNRLKEETNVVINFFDNDGQNVIRIEGNQAGVYEAELKLMDMVNKLENEKEKDIIIDHRHFASIIGSKGMNIGKIRDKFNYVQITIPGPDDNADIVKIRGPKLDVDQCHKYLMNLVKQLDEASYSIQIPILKQFHKFVIGRGGNNLRKIRDETDTRIDFPSEGDADEVITITGKKENVTLARDMIQKIQNELSNTIAEEVQISPKYYNSLIGTGGKLIHSIMENCGSVIIKFPPADSNSDKVMIRGTKDDVEKAKIQLLDQIHEREVSSFTDTIRAKTEHHKIIIGRQGVNIKKIRELTGARIIFPNEKDNDKELITIIGKKDSVEMAKKQLEDTIKEIDNHIEDDIIIDQKHHRHFVAKRGALLNKISEDCGGVQISFPRAGIDSSRVTIKGTRDAIDAAKQKLIDIVNDLESQITIECVMPQIYHRTVMGSRGSKVQTITSMFDVQIKFPERDTTGNDDSNHNQHQQPQQEDEQQQQQQETNGENENGEIKETPASDIIYITGKPENAEKAKQALLDLVPITEELSVPFDLHRLIIGKSGKDVKSLMSRYDVHIFLSPAEEKLDYIKICGPPSNVKEAKEAILERVDDLEAKRIERELKSFELKFTIDPEYHPKIIGRGGAVIKKIRTDHDVQINFPRIGDNDENTITIIGFEKNANDAKDEIMKIVNELNDLCKEEVQIDSAVHSRLIGARGKNIRRIMDTYKVEIKFPRKTDADLDLVTIIGAEDNVLDAKDHLLNLEQEYRQDLDDRSSRSSRMSRSGKRDSDNSLLGGNGGGSSNGADNDNGFVVKGGPWEHDKPKIAPDTASVADFPTFVGHDSNQMPMTAPEGPWGRR</sequence>
<keyword evidence="3" id="KW-0677">Repeat</keyword>
<feature type="domain" description="K Homology" evidence="7">
    <location>
        <begin position="707"/>
        <end position="776"/>
    </location>
</feature>
<feature type="domain" description="K Homology" evidence="7">
    <location>
        <begin position="962"/>
        <end position="1028"/>
    </location>
</feature>
<proteinExistence type="predicted"/>
<accession>A0A835CUT3</accession>
<evidence type="ECO:0000256" key="3">
    <source>
        <dbReference type="ARBA" id="ARBA00022737"/>
    </source>
</evidence>
<dbReference type="SUPFAM" id="SSF54791">
    <property type="entry name" value="Eukaryotic type KH-domain (KH-domain type I)"/>
    <property type="match status" value="12"/>
</dbReference>
<evidence type="ECO:0000256" key="1">
    <source>
        <dbReference type="ARBA" id="ARBA00004496"/>
    </source>
</evidence>
<feature type="compositionally biased region" description="Basic and acidic residues" evidence="6">
    <location>
        <begin position="892"/>
        <end position="903"/>
    </location>
</feature>
<dbReference type="InterPro" id="IPR057778">
    <property type="entry name" value="KH_Vigilin_N"/>
</dbReference>
<dbReference type="CDD" id="cd22405">
    <property type="entry name" value="KH-I_Vigilin_rpt1"/>
    <property type="match status" value="1"/>
</dbReference>
<feature type="region of interest" description="Disordered" evidence="6">
    <location>
        <begin position="1"/>
        <end position="49"/>
    </location>
</feature>
<feature type="domain" description="K Homology" evidence="7">
    <location>
        <begin position="780"/>
        <end position="849"/>
    </location>
</feature>
<dbReference type="InterPro" id="IPR004087">
    <property type="entry name" value="KH_dom"/>
</dbReference>
<dbReference type="OrthoDB" id="10027144at2759"/>
<dbReference type="CDD" id="cd22406">
    <property type="entry name" value="KH-I_Vigilin_rpt2"/>
    <property type="match status" value="1"/>
</dbReference>
<dbReference type="CDD" id="cd22407">
    <property type="entry name" value="KH-I_Vigilin_rpt3"/>
    <property type="match status" value="1"/>
</dbReference>
<dbReference type="Pfam" id="PF24668">
    <property type="entry name" value="KH_Vigilin"/>
    <property type="match status" value="1"/>
</dbReference>
<feature type="domain" description="K Homology" evidence="7">
    <location>
        <begin position="561"/>
        <end position="629"/>
    </location>
</feature>
<dbReference type="CDD" id="cd22413">
    <property type="entry name" value="KH-I_Vigilin_rpt10"/>
    <property type="match status" value="1"/>
</dbReference>
<dbReference type="PANTHER" id="PTHR10627:SF31">
    <property type="entry name" value="DODECA-SATELLITE-BINDING PROTEIN 1, ISOFORM A"/>
    <property type="match status" value="1"/>
</dbReference>
<dbReference type="CDD" id="cd22418">
    <property type="entry name" value="KH-I_Vigilin_rpt15"/>
    <property type="match status" value="1"/>
</dbReference>
<dbReference type="EMBL" id="JACMRX010000002">
    <property type="protein sequence ID" value="KAF7994668.1"/>
    <property type="molecule type" value="Genomic_DNA"/>
</dbReference>
<dbReference type="AlphaFoldDB" id="A0A835CUT3"/>
<evidence type="ECO:0000313" key="9">
    <source>
        <dbReference type="Proteomes" id="UP000639338"/>
    </source>
</evidence>
<feature type="domain" description="K Homology" evidence="7">
    <location>
        <begin position="56"/>
        <end position="130"/>
    </location>
</feature>
<feature type="domain" description="K Homology" evidence="7">
    <location>
        <begin position="416"/>
        <end position="483"/>
    </location>
</feature>
<dbReference type="Pfam" id="PF00013">
    <property type="entry name" value="KH_1"/>
    <property type="match status" value="13"/>
</dbReference>
<comment type="caution">
    <text evidence="8">The sequence shown here is derived from an EMBL/GenBank/DDBJ whole genome shotgun (WGS) entry which is preliminary data.</text>
</comment>
<dbReference type="Gene3D" id="3.30.1370.10">
    <property type="entry name" value="K Homology domain, type 1"/>
    <property type="match status" value="14"/>
</dbReference>
<comment type="subcellular location">
    <subcellularLocation>
        <location evidence="1">Cytoplasm</location>
    </subcellularLocation>
</comment>
<dbReference type="CDD" id="cd22414">
    <property type="entry name" value="KH-I_Vigilin_rpt11"/>
    <property type="match status" value="1"/>
</dbReference>
<dbReference type="InterPro" id="IPR036612">
    <property type="entry name" value="KH_dom_type_1_sf"/>
</dbReference>
<evidence type="ECO:0000256" key="4">
    <source>
        <dbReference type="ARBA" id="ARBA00022884"/>
    </source>
</evidence>
<dbReference type="CDD" id="cd22408">
    <property type="entry name" value="KH-I_Vigilin_rpt4"/>
    <property type="match status" value="1"/>
</dbReference>
<dbReference type="CDD" id="cd22409">
    <property type="entry name" value="KH-I_Vigilin_rpt5"/>
    <property type="match status" value="1"/>
</dbReference>
<name>A0A835CUT3_APHGI</name>